<feature type="transmembrane region" description="Helical" evidence="6">
    <location>
        <begin position="283"/>
        <end position="301"/>
    </location>
</feature>
<accession>A0A4Y7T5T2</accession>
<feature type="region of interest" description="Disordered" evidence="5">
    <location>
        <begin position="211"/>
        <end position="236"/>
    </location>
</feature>
<keyword evidence="3 6" id="KW-1133">Transmembrane helix</keyword>
<dbReference type="PANTHER" id="PTHR21576:SF160">
    <property type="entry name" value="NODULIN-LIKE DOMAIN-CONTAINING PROTEIN"/>
    <property type="match status" value="1"/>
</dbReference>
<dbReference type="GO" id="GO:0022857">
    <property type="term" value="F:transmembrane transporter activity"/>
    <property type="evidence" value="ECO:0007669"/>
    <property type="project" value="InterPro"/>
</dbReference>
<dbReference type="Pfam" id="PF07690">
    <property type="entry name" value="MFS_1"/>
    <property type="match status" value="1"/>
</dbReference>
<organism evidence="7 8">
    <name type="scientific">Coprinellus micaceus</name>
    <name type="common">Glistening ink-cap mushroom</name>
    <name type="synonym">Coprinus micaceus</name>
    <dbReference type="NCBI Taxonomy" id="71717"/>
    <lineage>
        <taxon>Eukaryota</taxon>
        <taxon>Fungi</taxon>
        <taxon>Dikarya</taxon>
        <taxon>Basidiomycota</taxon>
        <taxon>Agaricomycotina</taxon>
        <taxon>Agaricomycetes</taxon>
        <taxon>Agaricomycetidae</taxon>
        <taxon>Agaricales</taxon>
        <taxon>Agaricineae</taxon>
        <taxon>Psathyrellaceae</taxon>
        <taxon>Coprinellus</taxon>
    </lineage>
</organism>
<evidence type="ECO:0000256" key="5">
    <source>
        <dbReference type="SAM" id="MobiDB-lite"/>
    </source>
</evidence>
<dbReference type="PANTHER" id="PTHR21576">
    <property type="entry name" value="UNCHARACTERIZED NODULIN-LIKE PROTEIN"/>
    <property type="match status" value="1"/>
</dbReference>
<evidence type="ECO:0000313" key="7">
    <source>
        <dbReference type="EMBL" id="TEB28962.1"/>
    </source>
</evidence>
<sequence length="535" mass="57565">MTHEHPPPTFSLPRITTLLVSLLVALGSGTNYVYSAYAPQMGAKLNITHTALNIVALAGNIGVYTTGPIWGRIVDSRGPRILLGCGFAFLLGGYLGIRHLYDGGLAEKEDSISLLGFCALVICSYLTGAGGNGGLTSSTFPDHMRGITTGLVISGFGLSAFLFSSISRSLLAGNTSSFLLLLAVGTSLPMIIGFFLIRPIPLDHNEKAEQYEPVSAHPDHLAPGLSQRNDSQSPLLEVEEENSIPRTPGFVGEAGLAPDRAVPVTHDTTPNVHGLKLWKSPDFYLLFSILSLLSGTGIMYINNVGSMSQALYSHNNPHYDPVESARWQSTQVSSISLMNCAGRIVIGVISDFAKNRFDIPRSYCLVVVSIVACISQLITAHVDNVADLWIASSALGLGYGAVFSLLPTVCLEWFGMPHFSENWGYLSLSPMIGGNLFSLVFGYNLDNKDEGSSPPSHKPVSHVSRLVTRGGLPSNDIRCSNGLGCYKDSIYMTIAATVLALGLSIWASVRDRKKIRKALLKRRGENETREDGGEY</sequence>
<keyword evidence="4 6" id="KW-0472">Membrane</keyword>
<feature type="transmembrane region" description="Helical" evidence="6">
    <location>
        <begin position="51"/>
        <end position="69"/>
    </location>
</feature>
<dbReference type="InterPro" id="IPR011701">
    <property type="entry name" value="MFS"/>
</dbReference>
<evidence type="ECO:0000256" key="6">
    <source>
        <dbReference type="SAM" id="Phobius"/>
    </source>
</evidence>
<feature type="transmembrane region" description="Helical" evidence="6">
    <location>
        <begin position="147"/>
        <end position="166"/>
    </location>
</feature>
<keyword evidence="2 6" id="KW-0812">Transmembrane</keyword>
<evidence type="ECO:0000256" key="3">
    <source>
        <dbReference type="ARBA" id="ARBA00022989"/>
    </source>
</evidence>
<feature type="transmembrane region" description="Helical" evidence="6">
    <location>
        <begin position="81"/>
        <end position="101"/>
    </location>
</feature>
<comment type="caution">
    <text evidence="7">The sequence shown here is derived from an EMBL/GenBank/DDBJ whole genome shotgun (WGS) entry which is preliminary data.</text>
</comment>
<reference evidence="7 8" key="1">
    <citation type="journal article" date="2019" name="Nat. Ecol. Evol.">
        <title>Megaphylogeny resolves global patterns of mushroom evolution.</title>
        <authorList>
            <person name="Varga T."/>
            <person name="Krizsan K."/>
            <person name="Foldi C."/>
            <person name="Dima B."/>
            <person name="Sanchez-Garcia M."/>
            <person name="Sanchez-Ramirez S."/>
            <person name="Szollosi G.J."/>
            <person name="Szarkandi J.G."/>
            <person name="Papp V."/>
            <person name="Albert L."/>
            <person name="Andreopoulos W."/>
            <person name="Angelini C."/>
            <person name="Antonin V."/>
            <person name="Barry K.W."/>
            <person name="Bougher N.L."/>
            <person name="Buchanan P."/>
            <person name="Buyck B."/>
            <person name="Bense V."/>
            <person name="Catcheside P."/>
            <person name="Chovatia M."/>
            <person name="Cooper J."/>
            <person name="Damon W."/>
            <person name="Desjardin D."/>
            <person name="Finy P."/>
            <person name="Geml J."/>
            <person name="Haridas S."/>
            <person name="Hughes K."/>
            <person name="Justo A."/>
            <person name="Karasinski D."/>
            <person name="Kautmanova I."/>
            <person name="Kiss B."/>
            <person name="Kocsube S."/>
            <person name="Kotiranta H."/>
            <person name="LaButti K.M."/>
            <person name="Lechner B.E."/>
            <person name="Liimatainen K."/>
            <person name="Lipzen A."/>
            <person name="Lukacs Z."/>
            <person name="Mihaltcheva S."/>
            <person name="Morgado L.N."/>
            <person name="Niskanen T."/>
            <person name="Noordeloos M.E."/>
            <person name="Ohm R.A."/>
            <person name="Ortiz-Santana B."/>
            <person name="Ovrebo C."/>
            <person name="Racz N."/>
            <person name="Riley R."/>
            <person name="Savchenko A."/>
            <person name="Shiryaev A."/>
            <person name="Soop K."/>
            <person name="Spirin V."/>
            <person name="Szebenyi C."/>
            <person name="Tomsovsky M."/>
            <person name="Tulloss R.E."/>
            <person name="Uehling J."/>
            <person name="Grigoriev I.V."/>
            <person name="Vagvolgyi C."/>
            <person name="Papp T."/>
            <person name="Martin F.M."/>
            <person name="Miettinen O."/>
            <person name="Hibbett D.S."/>
            <person name="Nagy L.G."/>
        </authorList>
    </citation>
    <scope>NUCLEOTIDE SEQUENCE [LARGE SCALE GENOMIC DNA]</scope>
    <source>
        <strain evidence="7 8">FP101781</strain>
    </source>
</reference>
<dbReference type="AlphaFoldDB" id="A0A4Y7T5T2"/>
<dbReference type="Proteomes" id="UP000298030">
    <property type="component" value="Unassembled WGS sequence"/>
</dbReference>
<gene>
    <name evidence="7" type="ORF">FA13DRAFT_1765001</name>
</gene>
<feature type="transmembrane region" description="Helical" evidence="6">
    <location>
        <begin position="423"/>
        <end position="445"/>
    </location>
</feature>
<dbReference type="GO" id="GO:0000329">
    <property type="term" value="C:fungal-type vacuole membrane"/>
    <property type="evidence" value="ECO:0007669"/>
    <property type="project" value="TreeGrafter"/>
</dbReference>
<comment type="subcellular location">
    <subcellularLocation>
        <location evidence="1">Membrane</location>
        <topology evidence="1">Multi-pass membrane protein</topology>
    </subcellularLocation>
</comment>
<dbReference type="InterPro" id="IPR036259">
    <property type="entry name" value="MFS_trans_sf"/>
</dbReference>
<evidence type="ECO:0000256" key="1">
    <source>
        <dbReference type="ARBA" id="ARBA00004141"/>
    </source>
</evidence>
<dbReference type="EMBL" id="QPFP01000029">
    <property type="protein sequence ID" value="TEB28962.1"/>
    <property type="molecule type" value="Genomic_DNA"/>
</dbReference>
<feature type="transmembrane region" description="Helical" evidence="6">
    <location>
        <begin position="490"/>
        <end position="509"/>
    </location>
</feature>
<proteinExistence type="predicted"/>
<evidence type="ECO:0000256" key="4">
    <source>
        <dbReference type="ARBA" id="ARBA00023136"/>
    </source>
</evidence>
<feature type="transmembrane region" description="Helical" evidence="6">
    <location>
        <begin position="388"/>
        <end position="411"/>
    </location>
</feature>
<feature type="transmembrane region" description="Helical" evidence="6">
    <location>
        <begin position="362"/>
        <end position="382"/>
    </location>
</feature>
<evidence type="ECO:0000313" key="8">
    <source>
        <dbReference type="Proteomes" id="UP000298030"/>
    </source>
</evidence>
<dbReference type="Gene3D" id="1.20.1250.20">
    <property type="entry name" value="MFS general substrate transporter like domains"/>
    <property type="match status" value="2"/>
</dbReference>
<dbReference type="OrthoDB" id="410267at2759"/>
<evidence type="ECO:0000256" key="2">
    <source>
        <dbReference type="ARBA" id="ARBA00022692"/>
    </source>
</evidence>
<dbReference type="SUPFAM" id="SSF103473">
    <property type="entry name" value="MFS general substrate transporter"/>
    <property type="match status" value="1"/>
</dbReference>
<dbReference type="STRING" id="71717.A0A4Y7T5T2"/>
<name>A0A4Y7T5T2_COPMI</name>
<protein>
    <submittedName>
        <fullName evidence="7">MFS general substrate transporter</fullName>
    </submittedName>
</protein>
<feature type="transmembrane region" description="Helical" evidence="6">
    <location>
        <begin position="178"/>
        <end position="197"/>
    </location>
</feature>
<feature type="transmembrane region" description="Helical" evidence="6">
    <location>
        <begin position="113"/>
        <end position="135"/>
    </location>
</feature>
<keyword evidence="8" id="KW-1185">Reference proteome</keyword>